<dbReference type="Pfam" id="PF00400">
    <property type="entry name" value="WD40"/>
    <property type="match status" value="4"/>
</dbReference>
<feature type="repeat" description="WD" evidence="4">
    <location>
        <begin position="202"/>
        <end position="233"/>
    </location>
</feature>
<dbReference type="AlphaFoldDB" id="A0A9K3CNY7"/>
<accession>A0A9K3CNY7</accession>
<gene>
    <name evidence="7" type="ORF">KIPB_001613</name>
</gene>
<feature type="repeat" description="WD" evidence="4">
    <location>
        <begin position="158"/>
        <end position="199"/>
    </location>
</feature>
<keyword evidence="2" id="KW-0963">Cytoplasm</keyword>
<evidence type="ECO:0000256" key="2">
    <source>
        <dbReference type="ARBA" id="ARBA00022490"/>
    </source>
</evidence>
<keyword evidence="3" id="KW-0206">Cytoskeleton</keyword>
<feature type="repeat" description="WD" evidence="4">
    <location>
        <begin position="11"/>
        <end position="52"/>
    </location>
</feature>
<dbReference type="PANTHER" id="PTHR19845:SF0">
    <property type="entry name" value="KATANIN P80 WD40 REPEAT-CONTAINING SUBUNIT B1"/>
    <property type="match status" value="1"/>
</dbReference>
<keyword evidence="8" id="KW-1185">Reference proteome</keyword>
<feature type="domain" description="Katanin p80 subunit C-terminal" evidence="6">
    <location>
        <begin position="517"/>
        <end position="617"/>
    </location>
</feature>
<evidence type="ECO:0000313" key="8">
    <source>
        <dbReference type="Proteomes" id="UP000265618"/>
    </source>
</evidence>
<dbReference type="SUPFAM" id="SSF50978">
    <property type="entry name" value="WD40 repeat-like"/>
    <property type="match status" value="1"/>
</dbReference>
<evidence type="ECO:0000313" key="7">
    <source>
        <dbReference type="EMBL" id="GIQ80763.1"/>
    </source>
</evidence>
<dbReference type="Proteomes" id="UP000265618">
    <property type="component" value="Unassembled WGS sequence"/>
</dbReference>
<reference evidence="7 8" key="1">
    <citation type="journal article" date="2018" name="PLoS ONE">
        <title>The draft genome of Kipferlia bialata reveals reductive genome evolution in fornicate parasites.</title>
        <authorList>
            <person name="Tanifuji G."/>
            <person name="Takabayashi S."/>
            <person name="Kume K."/>
            <person name="Takagi M."/>
            <person name="Nakayama T."/>
            <person name="Kamikawa R."/>
            <person name="Inagaki Y."/>
            <person name="Hashimoto T."/>
        </authorList>
    </citation>
    <scope>NUCLEOTIDE SEQUENCE [LARGE SCALE GENOMIC DNA]</scope>
    <source>
        <strain evidence="7">NY0173</strain>
    </source>
</reference>
<feature type="region of interest" description="Disordered" evidence="5">
    <location>
        <begin position="376"/>
        <end position="482"/>
    </location>
</feature>
<dbReference type="Pfam" id="PF13925">
    <property type="entry name" value="Katanin_con80"/>
    <property type="match status" value="1"/>
</dbReference>
<proteinExistence type="predicted"/>
<evidence type="ECO:0000256" key="4">
    <source>
        <dbReference type="PROSITE-ProRule" id="PRU00221"/>
    </source>
</evidence>
<dbReference type="GO" id="GO:0008352">
    <property type="term" value="C:katanin complex"/>
    <property type="evidence" value="ECO:0007669"/>
    <property type="project" value="TreeGrafter"/>
</dbReference>
<feature type="non-terminal residue" evidence="7">
    <location>
        <position position="1"/>
    </location>
</feature>
<dbReference type="InterPro" id="IPR028021">
    <property type="entry name" value="Katanin_C-terminal"/>
</dbReference>
<feature type="repeat" description="WD" evidence="4">
    <location>
        <begin position="104"/>
        <end position="145"/>
    </location>
</feature>
<dbReference type="Gene3D" id="2.130.10.10">
    <property type="entry name" value="YVTN repeat-like/Quinoprotein amine dehydrogenase"/>
    <property type="match status" value="2"/>
</dbReference>
<dbReference type="InterPro" id="IPR001680">
    <property type="entry name" value="WD40_rpt"/>
</dbReference>
<dbReference type="InterPro" id="IPR015943">
    <property type="entry name" value="WD40/YVTN_repeat-like_dom_sf"/>
</dbReference>
<dbReference type="InterPro" id="IPR036322">
    <property type="entry name" value="WD40_repeat_dom_sf"/>
</dbReference>
<dbReference type="PROSITE" id="PS50294">
    <property type="entry name" value="WD_REPEATS_REGION"/>
    <property type="match status" value="3"/>
</dbReference>
<dbReference type="EMBL" id="BDIP01000237">
    <property type="protein sequence ID" value="GIQ80763.1"/>
    <property type="molecule type" value="Genomic_DNA"/>
</dbReference>
<evidence type="ECO:0000256" key="1">
    <source>
        <dbReference type="ARBA" id="ARBA00004245"/>
    </source>
</evidence>
<dbReference type="OrthoDB" id="538223at2759"/>
<comment type="subcellular location">
    <subcellularLocation>
        <location evidence="1">Cytoplasm</location>
        <location evidence="1">Cytoskeleton</location>
    </subcellularLocation>
</comment>
<protein>
    <recommendedName>
        <fullName evidence="6">Katanin p80 subunit C-terminal domain-containing protein</fullName>
    </recommendedName>
</protein>
<evidence type="ECO:0000256" key="5">
    <source>
        <dbReference type="SAM" id="MobiDB-lite"/>
    </source>
</evidence>
<evidence type="ECO:0000256" key="3">
    <source>
        <dbReference type="ARBA" id="ARBA00023212"/>
    </source>
</evidence>
<dbReference type="PANTHER" id="PTHR19845">
    <property type="entry name" value="KATANIN P80 SUBUNIT"/>
    <property type="match status" value="1"/>
</dbReference>
<dbReference type="SMART" id="SM00320">
    <property type="entry name" value="WD40"/>
    <property type="match status" value="5"/>
</dbReference>
<dbReference type="GO" id="GO:0007019">
    <property type="term" value="P:microtubule depolymerization"/>
    <property type="evidence" value="ECO:0007669"/>
    <property type="project" value="TreeGrafter"/>
</dbReference>
<comment type="caution">
    <text evidence="7">The sequence shown here is derived from an EMBL/GenBank/DDBJ whole genome shotgun (WGS) entry which is preliminary data.</text>
</comment>
<dbReference type="GO" id="GO:0008017">
    <property type="term" value="F:microtubule binding"/>
    <property type="evidence" value="ECO:0007669"/>
    <property type="project" value="InterPro"/>
</dbReference>
<feature type="compositionally biased region" description="Basic and acidic residues" evidence="5">
    <location>
        <begin position="412"/>
        <end position="476"/>
    </location>
</feature>
<dbReference type="PROSITE" id="PS50082">
    <property type="entry name" value="WD_REPEATS_2"/>
    <property type="match status" value="4"/>
</dbReference>
<evidence type="ECO:0000259" key="6">
    <source>
        <dbReference type="Pfam" id="PF13925"/>
    </source>
</evidence>
<organism evidence="7 8">
    <name type="scientific">Kipferlia bialata</name>
    <dbReference type="NCBI Taxonomy" id="797122"/>
    <lineage>
        <taxon>Eukaryota</taxon>
        <taxon>Metamonada</taxon>
        <taxon>Carpediemonas-like organisms</taxon>
        <taxon>Kipferlia</taxon>
    </lineage>
</organism>
<sequence length="632" mass="69494">MAHKGFVLQEFVAHRDDVTAVCMTPGGQMFATGSLDGCVHVFSVGNCDPLLSIEALTPVSSLVFSEDEQSLAVGLQGGSVRIFSILPGRSREGRQYTYRESVRLHGHLTAVTALSFSPSSKYIVTGSADTTVKLWHARPSREREQGEIMVVDEEILRITTHQSELTTLSFTPNEMWLISGDKKGRVLIWNIARNVVVKEIIHRGPIYAAEVHPRERLLAVSSGDRTVRFWDIEAFAPAGRTPARNNPASVVIFTPPYGTPVVAVDKAGLDIWEISPSIERDDHLSLGWGVAPSAARIRTGSASGSKNTQLVCVCVQGSHAAVWVANLKTMKPFCLAPDSDVSVPQTPDSDSVLAASIVPQEELKRLESRTVQGETAAYIPPQDIRHITHTPDSVVHPSGTSTHTPRRSSRGRSADRGRSLAERQNEEVAQQKREREVEREREAKEKRQREAKEKARLARERERERERERPQEKDRLGGYGDVPDAISATSFLHTKAETPTIASDHALVQEISGQTPKMLRVLSGRLTVLRGVKTEWLRAEFNRAIDTLVEKDDPAITADVLKGVNFRGAGMSLEHMTRMVSLCTDLLQSRFEEHVVVGIESGVSLTKCFSPVILPMLQGPKGAEGSPFGLGN</sequence>
<name>A0A9K3CNY7_9EUKA</name>
<keyword evidence="4" id="KW-0853">WD repeat</keyword>